<reference evidence="1 2" key="1">
    <citation type="submission" date="2013-02" db="EMBL/GenBank/DDBJ databases">
        <authorList>
            <person name="Genoscope - CEA"/>
        </authorList>
    </citation>
    <scope>NUCLEOTIDE SEQUENCE [LARGE SCALE GENOMIC DNA]</scope>
    <source>
        <strain evidence="1 2">STM 2683</strain>
    </source>
</reference>
<dbReference type="Proteomes" id="UP000012062">
    <property type="component" value="Unassembled WGS sequence"/>
</dbReference>
<accession>M5EFN3</accession>
<proteinExistence type="predicted"/>
<evidence type="ECO:0000313" key="2">
    <source>
        <dbReference type="Proteomes" id="UP000012062"/>
    </source>
</evidence>
<keyword evidence="2" id="KW-1185">Reference proteome</keyword>
<gene>
    <name evidence="1" type="ORF">MESS2_1020006</name>
</gene>
<comment type="caution">
    <text evidence="1">The sequence shown here is derived from an EMBL/GenBank/DDBJ whole genome shotgun (WGS) entry which is preliminary data.</text>
</comment>
<sequence>MTGLTSLLRASTIAWISEGFVFIRQPRAFYIRKKLLNLHAGVWGQCNLQIVQS</sequence>
<name>M5EFN3_9HYPH</name>
<dbReference type="AlphaFoldDB" id="M5EFN3"/>
<organism evidence="1 2">
    <name type="scientific">Mesorhizobium metallidurans STM 2683</name>
    <dbReference type="NCBI Taxonomy" id="1297569"/>
    <lineage>
        <taxon>Bacteria</taxon>
        <taxon>Pseudomonadati</taxon>
        <taxon>Pseudomonadota</taxon>
        <taxon>Alphaproteobacteria</taxon>
        <taxon>Hyphomicrobiales</taxon>
        <taxon>Phyllobacteriaceae</taxon>
        <taxon>Mesorhizobium</taxon>
    </lineage>
</organism>
<protein>
    <submittedName>
        <fullName evidence="1">Uncharacterized protein</fullName>
    </submittedName>
</protein>
<evidence type="ECO:0000313" key="1">
    <source>
        <dbReference type="EMBL" id="CCV03105.1"/>
    </source>
</evidence>
<dbReference type="EMBL" id="CAUM01000005">
    <property type="protein sequence ID" value="CCV03105.1"/>
    <property type="molecule type" value="Genomic_DNA"/>
</dbReference>
<dbReference type="STRING" id="1297569.MESS2_1020006"/>